<dbReference type="FunFam" id="2.40.10.230:FF:000002">
    <property type="entry name" value="H/ACA ribonucleoprotein complex non-core subunit NAF1"/>
    <property type="match status" value="1"/>
</dbReference>
<dbReference type="OrthoDB" id="21550at2759"/>
<dbReference type="EMBL" id="MRZV01000864">
    <property type="protein sequence ID" value="PIK43248.1"/>
    <property type="molecule type" value="Genomic_DNA"/>
</dbReference>
<feature type="compositionally biased region" description="Low complexity" evidence="9">
    <location>
        <begin position="565"/>
        <end position="574"/>
    </location>
</feature>
<comment type="subcellular location">
    <subcellularLocation>
        <location evidence="1">Nucleus</location>
    </subcellularLocation>
</comment>
<feature type="compositionally biased region" description="Basic and acidic residues" evidence="9">
    <location>
        <begin position="216"/>
        <end position="226"/>
    </location>
</feature>
<dbReference type="Gene3D" id="2.40.10.230">
    <property type="entry name" value="Probable tRNA pseudouridine synthase domain"/>
    <property type="match status" value="1"/>
</dbReference>
<dbReference type="InterPro" id="IPR040309">
    <property type="entry name" value="Naf1"/>
</dbReference>
<feature type="region of interest" description="Disordered" evidence="9">
    <location>
        <begin position="130"/>
        <end position="158"/>
    </location>
</feature>
<name>A0A2G8K5H7_STIJA</name>
<evidence type="ECO:0000256" key="6">
    <source>
        <dbReference type="ARBA" id="ARBA00022553"/>
    </source>
</evidence>
<dbReference type="GO" id="GO:0005634">
    <property type="term" value="C:nucleus"/>
    <property type="evidence" value="ECO:0007669"/>
    <property type="project" value="UniProtKB-SubCell"/>
</dbReference>
<keyword evidence="8" id="KW-0539">Nucleus</keyword>
<dbReference type="Proteomes" id="UP000230750">
    <property type="component" value="Unassembled WGS sequence"/>
</dbReference>
<dbReference type="InterPro" id="IPR009000">
    <property type="entry name" value="Transl_B-barrel_sf"/>
</dbReference>
<evidence type="ECO:0000256" key="1">
    <source>
        <dbReference type="ARBA" id="ARBA00004123"/>
    </source>
</evidence>
<keyword evidence="4" id="KW-0690">Ribosome biogenesis</keyword>
<keyword evidence="11" id="KW-1185">Reference proteome</keyword>
<evidence type="ECO:0000256" key="8">
    <source>
        <dbReference type="ARBA" id="ARBA00023242"/>
    </source>
</evidence>
<dbReference type="Pfam" id="PF04410">
    <property type="entry name" value="Gar1"/>
    <property type="match status" value="1"/>
</dbReference>
<comment type="similarity">
    <text evidence="2">Belongs to the NAF1 family.</text>
</comment>
<dbReference type="GO" id="GO:0003723">
    <property type="term" value="F:RNA binding"/>
    <property type="evidence" value="ECO:0007669"/>
    <property type="project" value="UniProtKB-KW"/>
</dbReference>
<dbReference type="InterPro" id="IPR007504">
    <property type="entry name" value="H/ACA_rnp_Gar1/Naf1"/>
</dbReference>
<feature type="compositionally biased region" description="Basic and acidic residues" evidence="9">
    <location>
        <begin position="146"/>
        <end position="158"/>
    </location>
</feature>
<evidence type="ECO:0000256" key="3">
    <source>
        <dbReference type="ARBA" id="ARBA00021438"/>
    </source>
</evidence>
<sequence length="580" mass="63804">MDTTQKEMSVNEASTCVLIKTDSQLVNNCEEKDHQAGFRSEVVEGSGEVNVVKVEATSEMDTAETKSDRNIEVMELDVGKETAAPKESDSSNSKLDFAVTPNLEHEAVFSLNLLNNIKTEKTDDHVDIRTNVNALSSTANPTESSTKSDEESKVDISNHGEIDCEVTYITSTGGASLVVYSSSEEESGSEESSSCSSTSDSDSTEHDSDSTEQETEEMKAVVKTEGENPSFIPEPLKTKKEVMLQDLPAVPFVDYRLADDEEVNLLGKVSSIIGQLVVVSSNTDTPALNEETVLFGENRHPIGVVFELFGPVSNPFYTVRFNSAKEITDLGLSLNADVYFAPKQEEITKYVFVRELRAMKGSDASWANDEEPPRECLDYSDDEQERNAKKKKALEKGKRKDARRKEESNQQGDQDGNSPRPVTSGQGQGHTNSRGDHHQSRGASRGHYNQQHSSQSERGPPGQYPRYPQPQGSDRRHRPEWQQGVHHPPPNGNFYQMPFNSPNYQSNIAPSHFHNSSPGYGPPPPNMYSNFQGGPMHASPPPMSPYAAPPPFFLPPVNAPPPGMPQGMPSGIQGTHQRPY</sequence>
<dbReference type="InterPro" id="IPR038664">
    <property type="entry name" value="Gar1/Naf1_Cbf5-bd_sf"/>
</dbReference>
<evidence type="ECO:0000313" key="10">
    <source>
        <dbReference type="EMBL" id="PIK43248.1"/>
    </source>
</evidence>
<dbReference type="GO" id="GO:0005732">
    <property type="term" value="C:sno(s)RNA-containing ribonucleoprotein complex"/>
    <property type="evidence" value="ECO:0007669"/>
    <property type="project" value="InterPro"/>
</dbReference>
<proteinExistence type="inferred from homology"/>
<organism evidence="10 11">
    <name type="scientific">Stichopus japonicus</name>
    <name type="common">Sea cucumber</name>
    <dbReference type="NCBI Taxonomy" id="307972"/>
    <lineage>
        <taxon>Eukaryota</taxon>
        <taxon>Metazoa</taxon>
        <taxon>Echinodermata</taxon>
        <taxon>Eleutherozoa</taxon>
        <taxon>Echinozoa</taxon>
        <taxon>Holothuroidea</taxon>
        <taxon>Aspidochirotacea</taxon>
        <taxon>Aspidochirotida</taxon>
        <taxon>Stichopodidae</taxon>
        <taxon>Apostichopus</taxon>
    </lineage>
</organism>
<feature type="region of interest" description="Disordered" evidence="9">
    <location>
        <begin position="363"/>
        <end position="542"/>
    </location>
</feature>
<keyword evidence="10" id="KW-0687">Ribonucleoprotein</keyword>
<evidence type="ECO:0000256" key="7">
    <source>
        <dbReference type="ARBA" id="ARBA00022884"/>
    </source>
</evidence>
<dbReference type="GO" id="GO:0043489">
    <property type="term" value="P:RNA stabilization"/>
    <property type="evidence" value="ECO:0007669"/>
    <property type="project" value="UniProtKB-ARBA"/>
</dbReference>
<feature type="compositionally biased region" description="Polar residues" evidence="9">
    <location>
        <begin position="498"/>
        <end position="509"/>
    </location>
</feature>
<comment type="caution">
    <text evidence="10">The sequence shown here is derived from an EMBL/GenBank/DDBJ whole genome shotgun (WGS) entry which is preliminary data.</text>
</comment>
<feature type="compositionally biased region" description="Basic and acidic residues" evidence="9">
    <location>
        <begin position="394"/>
        <end position="408"/>
    </location>
</feature>
<feature type="region of interest" description="Disordered" evidence="9">
    <location>
        <begin position="557"/>
        <end position="580"/>
    </location>
</feature>
<dbReference type="AlphaFoldDB" id="A0A2G8K5H7"/>
<keyword evidence="6" id="KW-0597">Phosphoprotein</keyword>
<reference evidence="10 11" key="1">
    <citation type="journal article" date="2017" name="PLoS Biol.">
        <title>The sea cucumber genome provides insights into morphological evolution and visceral regeneration.</title>
        <authorList>
            <person name="Zhang X."/>
            <person name="Sun L."/>
            <person name="Yuan J."/>
            <person name="Sun Y."/>
            <person name="Gao Y."/>
            <person name="Zhang L."/>
            <person name="Li S."/>
            <person name="Dai H."/>
            <person name="Hamel J.F."/>
            <person name="Liu C."/>
            <person name="Yu Y."/>
            <person name="Liu S."/>
            <person name="Lin W."/>
            <person name="Guo K."/>
            <person name="Jin S."/>
            <person name="Xu P."/>
            <person name="Storey K.B."/>
            <person name="Huan P."/>
            <person name="Zhang T."/>
            <person name="Zhou Y."/>
            <person name="Zhang J."/>
            <person name="Lin C."/>
            <person name="Li X."/>
            <person name="Xing L."/>
            <person name="Huo D."/>
            <person name="Sun M."/>
            <person name="Wang L."/>
            <person name="Mercier A."/>
            <person name="Li F."/>
            <person name="Yang H."/>
            <person name="Xiang J."/>
        </authorList>
    </citation>
    <scope>NUCLEOTIDE SEQUENCE [LARGE SCALE GENOMIC DNA]</scope>
    <source>
        <strain evidence="10">Shaxun</strain>
        <tissue evidence="10">Muscle</tissue>
    </source>
</reference>
<accession>A0A2G8K5H7</accession>
<evidence type="ECO:0000256" key="5">
    <source>
        <dbReference type="ARBA" id="ARBA00022552"/>
    </source>
</evidence>
<keyword evidence="7" id="KW-0694">RNA-binding</keyword>
<evidence type="ECO:0000256" key="9">
    <source>
        <dbReference type="SAM" id="MobiDB-lite"/>
    </source>
</evidence>
<evidence type="ECO:0000256" key="2">
    <source>
        <dbReference type="ARBA" id="ARBA00009801"/>
    </source>
</evidence>
<evidence type="ECO:0000313" key="11">
    <source>
        <dbReference type="Proteomes" id="UP000230750"/>
    </source>
</evidence>
<feature type="compositionally biased region" description="Polar residues" evidence="9">
    <location>
        <begin position="447"/>
        <end position="457"/>
    </location>
</feature>
<dbReference type="SUPFAM" id="SSF50447">
    <property type="entry name" value="Translation proteins"/>
    <property type="match status" value="1"/>
</dbReference>
<feature type="compositionally biased region" description="Polar residues" evidence="9">
    <location>
        <begin position="130"/>
        <end position="141"/>
    </location>
</feature>
<dbReference type="STRING" id="307972.A0A2G8K5H7"/>
<feature type="compositionally biased region" description="Polar residues" evidence="9">
    <location>
        <begin position="409"/>
        <end position="432"/>
    </location>
</feature>
<feature type="region of interest" description="Disordered" evidence="9">
    <location>
        <begin position="180"/>
        <end position="233"/>
    </location>
</feature>
<protein>
    <recommendedName>
        <fullName evidence="3">H/ACA ribonucleoprotein complex non-core subunit NAF1</fullName>
    </recommendedName>
</protein>
<dbReference type="PANTHER" id="PTHR31633">
    <property type="entry name" value="H/ACA RIBONUCLEOPROTEIN COMPLEX NON-CORE SUBUNIT NAF1"/>
    <property type="match status" value="1"/>
</dbReference>
<dbReference type="GO" id="GO:0000493">
    <property type="term" value="P:box H/ACA snoRNP assembly"/>
    <property type="evidence" value="ECO:0007669"/>
    <property type="project" value="InterPro"/>
</dbReference>
<dbReference type="PANTHER" id="PTHR31633:SF1">
    <property type="entry name" value="H_ACA RIBONUCLEOPROTEIN COMPLEX NON-CORE SUBUNIT NAF1"/>
    <property type="match status" value="1"/>
</dbReference>
<feature type="compositionally biased region" description="Low complexity" evidence="9">
    <location>
        <begin position="458"/>
        <end position="472"/>
    </location>
</feature>
<gene>
    <name evidence="10" type="ORF">BSL78_19886</name>
</gene>
<dbReference type="GO" id="GO:0006364">
    <property type="term" value="P:rRNA processing"/>
    <property type="evidence" value="ECO:0007669"/>
    <property type="project" value="UniProtKB-KW"/>
</dbReference>
<feature type="compositionally biased region" description="Low complexity" evidence="9">
    <location>
        <begin position="190"/>
        <end position="201"/>
    </location>
</feature>
<keyword evidence="5" id="KW-0698">rRNA processing</keyword>
<evidence type="ECO:0000256" key="4">
    <source>
        <dbReference type="ARBA" id="ARBA00022517"/>
    </source>
</evidence>
<dbReference type="GO" id="GO:0001522">
    <property type="term" value="P:pseudouridine synthesis"/>
    <property type="evidence" value="ECO:0007669"/>
    <property type="project" value="InterPro"/>
</dbReference>